<dbReference type="CDD" id="cd03349">
    <property type="entry name" value="LbH_XAT"/>
    <property type="match status" value="1"/>
</dbReference>
<sequence>MPLQICKSLNAFQALITGQVLGGKPVGLLRGLRIKLGLKKNPLPPLPGVEIGRHTYGLVKTSFWGAHEKSPIRIGSFCSVGPGVLFLGAAEHRIDTVSSYPLRLVDGKIRNGAEAFSKGPTTVGHDVWFGARSIILGGVTIGNGAVIGAGSIVTRNIPAYAVAVGNPARVIRYRFAPDVIERLQALEWWEWSDDLIGERVAILTAMNAEHFLDALEPDGSSGRQDSQG</sequence>
<organism evidence="2 3">
    <name type="scientific">Mesorhizobium loti R88b</name>
    <dbReference type="NCBI Taxonomy" id="935548"/>
    <lineage>
        <taxon>Bacteria</taxon>
        <taxon>Pseudomonadati</taxon>
        <taxon>Pseudomonadota</taxon>
        <taxon>Alphaproteobacteria</taxon>
        <taxon>Hyphomicrobiales</taxon>
        <taxon>Phyllobacteriaceae</taxon>
        <taxon>Mesorhizobium</taxon>
    </lineage>
</organism>
<evidence type="ECO:0000256" key="1">
    <source>
        <dbReference type="ARBA" id="ARBA00007274"/>
    </source>
</evidence>
<dbReference type="Proteomes" id="UP000503017">
    <property type="component" value="Chromosome"/>
</dbReference>
<proteinExistence type="inferred from homology"/>
<gene>
    <name evidence="2" type="ORF">EB235_08170</name>
</gene>
<protein>
    <submittedName>
        <fullName evidence="2">Antibiotic acetyltransferase</fullName>
    </submittedName>
</protein>
<dbReference type="InterPro" id="IPR050179">
    <property type="entry name" value="Trans_hexapeptide_repeat"/>
</dbReference>
<comment type="similarity">
    <text evidence="1">Belongs to the transferase hexapeptide repeat family.</text>
</comment>
<accession>A0A6M7WL96</accession>
<evidence type="ECO:0000313" key="3">
    <source>
        <dbReference type="Proteomes" id="UP000503017"/>
    </source>
</evidence>
<dbReference type="AlphaFoldDB" id="A0A6M7WL96"/>
<dbReference type="InterPro" id="IPR011004">
    <property type="entry name" value="Trimer_LpxA-like_sf"/>
</dbReference>
<dbReference type="GO" id="GO:0016740">
    <property type="term" value="F:transferase activity"/>
    <property type="evidence" value="ECO:0007669"/>
    <property type="project" value="UniProtKB-KW"/>
</dbReference>
<dbReference type="PANTHER" id="PTHR43300:SF11">
    <property type="entry name" value="ACETYLTRANSFERASE RV3034C-RELATED"/>
    <property type="match status" value="1"/>
</dbReference>
<name>A0A6M7WL96_RHILI</name>
<dbReference type="PANTHER" id="PTHR43300">
    <property type="entry name" value="ACETYLTRANSFERASE"/>
    <property type="match status" value="1"/>
</dbReference>
<dbReference type="InterPro" id="IPR001451">
    <property type="entry name" value="Hexapep"/>
</dbReference>
<dbReference type="SUPFAM" id="SSF51161">
    <property type="entry name" value="Trimeric LpxA-like enzymes"/>
    <property type="match status" value="1"/>
</dbReference>
<dbReference type="Pfam" id="PF14602">
    <property type="entry name" value="Hexapep_2"/>
    <property type="match status" value="1"/>
</dbReference>
<dbReference type="EMBL" id="CP033367">
    <property type="protein sequence ID" value="QKD01489.1"/>
    <property type="molecule type" value="Genomic_DNA"/>
</dbReference>
<reference evidence="2 3" key="1">
    <citation type="submission" date="2018-10" db="EMBL/GenBank/DDBJ databases">
        <authorList>
            <person name="Perry B.J."/>
            <person name="Sullivan J.T."/>
            <person name="Murphy R.J.T."/>
            <person name="Ramsay J.P."/>
            <person name="Ronson C.W."/>
        </authorList>
    </citation>
    <scope>NUCLEOTIDE SEQUENCE [LARGE SCALE GENOMIC DNA]</scope>
    <source>
        <strain evidence="2 3">R88b</strain>
    </source>
</reference>
<keyword evidence="2" id="KW-0808">Transferase</keyword>
<evidence type="ECO:0000313" key="2">
    <source>
        <dbReference type="EMBL" id="QKD01489.1"/>
    </source>
</evidence>
<dbReference type="Gene3D" id="2.160.10.10">
    <property type="entry name" value="Hexapeptide repeat proteins"/>
    <property type="match status" value="1"/>
</dbReference>